<keyword evidence="2" id="KW-0378">Hydrolase</keyword>
<dbReference type="CDD" id="cd00077">
    <property type="entry name" value="HDc"/>
    <property type="match status" value="1"/>
</dbReference>
<dbReference type="AlphaFoldDB" id="A0A6N3CTH6"/>
<dbReference type="PROSITE" id="PS51832">
    <property type="entry name" value="HD_GYP"/>
    <property type="match status" value="1"/>
</dbReference>
<dbReference type="EC" id="3.1.4.52" evidence="2"/>
<dbReference type="PANTHER" id="PTHR45228">
    <property type="entry name" value="CYCLIC DI-GMP PHOSPHODIESTERASE TM_0186-RELATED"/>
    <property type="match status" value="1"/>
</dbReference>
<gene>
    <name evidence="2" type="primary">rpfG_6</name>
    <name evidence="2" type="ORF">ELLFYP34_02843</name>
</gene>
<feature type="domain" description="HD-GYP" evidence="1">
    <location>
        <begin position="1"/>
        <end position="174"/>
    </location>
</feature>
<reference evidence="2" key="1">
    <citation type="submission" date="2019-11" db="EMBL/GenBank/DDBJ databases">
        <authorList>
            <person name="Feng L."/>
        </authorList>
    </citation>
    <scope>NUCLEOTIDE SEQUENCE</scope>
    <source>
        <strain evidence="2">ElimosumLFYP34</strain>
    </source>
</reference>
<accession>A0A6N3CTH6</accession>
<dbReference type="InterPro" id="IPR052020">
    <property type="entry name" value="Cyclic_di-GMP/3'3'-cGAMP_PDE"/>
</dbReference>
<proteinExistence type="predicted"/>
<protein>
    <submittedName>
        <fullName evidence="2">Cyclic di-GMP phosphodiesterase response regulator RpfG</fullName>
        <ecNumber evidence="2">3.1.4.52</ecNumber>
    </submittedName>
</protein>
<evidence type="ECO:0000313" key="2">
    <source>
        <dbReference type="EMBL" id="VYU16723.1"/>
    </source>
</evidence>
<dbReference type="SUPFAM" id="SSF109604">
    <property type="entry name" value="HD-domain/PDEase-like"/>
    <property type="match status" value="1"/>
</dbReference>
<dbReference type="EMBL" id="CACRTR010000008">
    <property type="protein sequence ID" value="VYU16723.1"/>
    <property type="molecule type" value="Genomic_DNA"/>
</dbReference>
<dbReference type="Pfam" id="PF13487">
    <property type="entry name" value="HD_5"/>
    <property type="match status" value="1"/>
</dbReference>
<sequence>MIKNLTNMVLLCPEGVQEHNKRTGQLIRDLLTEIGRNDLVELWRFGDLSPCDYHDLGKRNDDIDNLEHCERGSDFFSDAFRKASGNKESIFCSIASDLCRYHHERWDGKGGPEHLTGDNIPIIARAAAVANAWDHLKTECPGTNDTELLKKIKKHEGVYYDPEMVCALFRLFPV</sequence>
<dbReference type="GO" id="GO:0071111">
    <property type="term" value="F:cyclic-guanylate-specific phosphodiesterase activity"/>
    <property type="evidence" value="ECO:0007669"/>
    <property type="project" value="UniProtKB-EC"/>
</dbReference>
<name>A0A6N3CTH6_EUBLI</name>
<organism evidence="2">
    <name type="scientific">Eubacterium limosum</name>
    <dbReference type="NCBI Taxonomy" id="1736"/>
    <lineage>
        <taxon>Bacteria</taxon>
        <taxon>Bacillati</taxon>
        <taxon>Bacillota</taxon>
        <taxon>Clostridia</taxon>
        <taxon>Eubacteriales</taxon>
        <taxon>Eubacteriaceae</taxon>
        <taxon>Eubacterium</taxon>
    </lineage>
</organism>
<dbReference type="InterPro" id="IPR003607">
    <property type="entry name" value="HD/PDEase_dom"/>
</dbReference>
<evidence type="ECO:0000259" key="1">
    <source>
        <dbReference type="PROSITE" id="PS51832"/>
    </source>
</evidence>
<dbReference type="InterPro" id="IPR037522">
    <property type="entry name" value="HD_GYP_dom"/>
</dbReference>
<dbReference type="Gene3D" id="1.10.3210.10">
    <property type="entry name" value="Hypothetical protein af1432"/>
    <property type="match status" value="1"/>
</dbReference>